<dbReference type="Proteomes" id="UP001443914">
    <property type="component" value="Unassembled WGS sequence"/>
</dbReference>
<proteinExistence type="predicted"/>
<dbReference type="Pfam" id="PF07876">
    <property type="entry name" value="Dabb"/>
    <property type="match status" value="1"/>
</dbReference>
<keyword evidence="4" id="KW-1185">Reference proteome</keyword>
<accession>A0AAW1IMY8</accession>
<dbReference type="InterPro" id="IPR013097">
    <property type="entry name" value="Dabb"/>
</dbReference>
<dbReference type="PANTHER" id="PTHR33178:SF3">
    <property type="entry name" value="STRESS-RESPONSE A_B BARREL DOMAIN-CONTAINING PROTEIN UP3"/>
    <property type="match status" value="1"/>
</dbReference>
<dbReference type="InterPro" id="IPR044662">
    <property type="entry name" value="HS1/DABB1-like"/>
</dbReference>
<dbReference type="SMART" id="SM00886">
    <property type="entry name" value="Dabb"/>
    <property type="match status" value="1"/>
</dbReference>
<name>A0AAW1IMY8_SAPOF</name>
<dbReference type="PANTHER" id="PTHR33178">
    <property type="match status" value="1"/>
</dbReference>
<dbReference type="EMBL" id="JBDFQZ010000009">
    <property type="protein sequence ID" value="KAK9690710.1"/>
    <property type="molecule type" value="Genomic_DNA"/>
</dbReference>
<evidence type="ECO:0000256" key="1">
    <source>
        <dbReference type="ARBA" id="ARBA00011738"/>
    </source>
</evidence>
<feature type="domain" description="Stress-response A/B barrel" evidence="2">
    <location>
        <begin position="127"/>
        <end position="219"/>
    </location>
</feature>
<protein>
    <recommendedName>
        <fullName evidence="2">Stress-response A/B barrel domain-containing protein</fullName>
    </recommendedName>
</protein>
<organism evidence="3 4">
    <name type="scientific">Saponaria officinalis</name>
    <name type="common">Common soapwort</name>
    <name type="synonym">Lychnis saponaria</name>
    <dbReference type="NCBI Taxonomy" id="3572"/>
    <lineage>
        <taxon>Eukaryota</taxon>
        <taxon>Viridiplantae</taxon>
        <taxon>Streptophyta</taxon>
        <taxon>Embryophyta</taxon>
        <taxon>Tracheophyta</taxon>
        <taxon>Spermatophyta</taxon>
        <taxon>Magnoliopsida</taxon>
        <taxon>eudicotyledons</taxon>
        <taxon>Gunneridae</taxon>
        <taxon>Pentapetalae</taxon>
        <taxon>Caryophyllales</taxon>
        <taxon>Caryophyllaceae</taxon>
        <taxon>Caryophylleae</taxon>
        <taxon>Saponaria</taxon>
    </lineage>
</organism>
<evidence type="ECO:0000313" key="3">
    <source>
        <dbReference type="EMBL" id="KAK9690710.1"/>
    </source>
</evidence>
<sequence>MTTSPPQEHQIIEHIVLFNVKEDNEDYPTKVNAMVNALNNLNSLDSVLHLTAGPILRTRSKPAHLKYTHMLHGRYLTVSDLYNYSLDPDHVSVVDSLVRPLCEDVMAVDWSADVGPSTTLVPRPGSAMRVTFLQVEDEGEKEAFFEGVRKIIKEGIVGPYEQISYGNNFSDRGKGYSVATLVVFPDLNELDACEEYEDHMKSLVHKIKCSHDHILTVDYLVPRLASMNPAVE</sequence>
<gene>
    <name evidence="3" type="ORF">RND81_09G148700</name>
</gene>
<dbReference type="SUPFAM" id="SSF54909">
    <property type="entry name" value="Dimeric alpha+beta barrel"/>
    <property type="match status" value="2"/>
</dbReference>
<comment type="subunit">
    <text evidence="1">Homodimer.</text>
</comment>
<dbReference type="InterPro" id="IPR011008">
    <property type="entry name" value="Dimeric_a/b-barrel"/>
</dbReference>
<dbReference type="AlphaFoldDB" id="A0AAW1IMY8"/>
<dbReference type="Gene3D" id="3.30.70.100">
    <property type="match status" value="2"/>
</dbReference>
<reference evidence="3" key="1">
    <citation type="submission" date="2024-03" db="EMBL/GenBank/DDBJ databases">
        <title>WGS assembly of Saponaria officinalis var. Norfolk2.</title>
        <authorList>
            <person name="Jenkins J."/>
            <person name="Shu S."/>
            <person name="Grimwood J."/>
            <person name="Barry K."/>
            <person name="Goodstein D."/>
            <person name="Schmutz J."/>
            <person name="Leebens-Mack J."/>
            <person name="Osbourn A."/>
        </authorList>
    </citation>
    <scope>NUCLEOTIDE SEQUENCE [LARGE SCALE GENOMIC DNA]</scope>
    <source>
        <strain evidence="3">JIC</strain>
    </source>
</reference>
<feature type="domain" description="Stress-response A/B barrel" evidence="2">
    <location>
        <begin position="12"/>
        <end position="110"/>
    </location>
</feature>
<evidence type="ECO:0000259" key="2">
    <source>
        <dbReference type="PROSITE" id="PS51502"/>
    </source>
</evidence>
<evidence type="ECO:0000313" key="4">
    <source>
        <dbReference type="Proteomes" id="UP001443914"/>
    </source>
</evidence>
<dbReference type="PROSITE" id="PS51502">
    <property type="entry name" value="S_R_A_B_BARREL"/>
    <property type="match status" value="2"/>
</dbReference>
<comment type="caution">
    <text evidence="3">The sequence shown here is derived from an EMBL/GenBank/DDBJ whole genome shotgun (WGS) entry which is preliminary data.</text>
</comment>